<dbReference type="RefSeq" id="WP_010992794.1">
    <property type="nucleotide sequence ID" value="NC_003228.3"/>
</dbReference>
<dbReference type="AlphaFoldDB" id="A0A380YY58"/>
<dbReference type="EMBL" id="CR626927">
    <property type="protein sequence ID" value="CAH07705.1"/>
    <property type="molecule type" value="Genomic_DNA"/>
</dbReference>
<dbReference type="KEGG" id="bfs:BF9343_1924"/>
<keyword evidence="2" id="KW-1185">Reference proteome</keyword>
<accession>A0A380YY58</accession>
<organism evidence="1 2">
    <name type="scientific">Bacteroides fragilis (strain ATCC 25285 / DSM 2151 / CCUG 4856 / JCM 11019 / LMG 10263 / NCTC 9343 / Onslow / VPI 2553 / EN-2)</name>
    <dbReference type="NCBI Taxonomy" id="272559"/>
    <lineage>
        <taxon>Bacteria</taxon>
        <taxon>Pseudomonadati</taxon>
        <taxon>Bacteroidota</taxon>
        <taxon>Bacteroidia</taxon>
        <taxon>Bacteroidales</taxon>
        <taxon>Bacteroidaceae</taxon>
        <taxon>Bacteroides</taxon>
    </lineage>
</organism>
<dbReference type="Proteomes" id="UP000006731">
    <property type="component" value="Chromosome"/>
</dbReference>
<name>A0A380YY58_BACFN</name>
<dbReference type="HOGENOM" id="CLU_721422_0_0_10"/>
<proteinExistence type="predicted"/>
<sequence>MAKKNLVNWSDCMPLSAAIFNQHDDYFLDSIRDSIEVRTNSYNYGLLPARQNRDGENGIRISQHVTGHIEVRLKYCDAVTASGIRIQFDATETGSELVKNYSVESDTRKNITQWDIILSVDPFHRVGSGDPNPEEVPPRHPNALPSYRLFVMPKGEINISELGSHYLTIGRIRKDAERFMVDADFIPPCTTMKSHPELQEYHAKFGNMFRSLENYSKIIIAKIHNRDNRGELGVHISLICREMLRYLATLQFTYTNKGLYNAPIDVLDSVSSLAHIMYVSFSYLSGTQKEETQKYFYEWSDVTPGSFDEQLADTLEMLYEHTDIRASMVRAYSFMYTLTELWQRLSTLEYIGQHKENIVVSERTTGNNTTGQNKTWSIMD</sequence>
<gene>
    <name evidence="1" type="ORF">BF9343_1924</name>
</gene>
<protein>
    <submittedName>
        <fullName evidence="1">Uncharacterized protein</fullName>
    </submittedName>
</protein>
<evidence type="ECO:0000313" key="2">
    <source>
        <dbReference type="Proteomes" id="UP000006731"/>
    </source>
</evidence>
<accession>Q5LDV0</accession>
<dbReference type="GeneID" id="60366426"/>
<evidence type="ECO:0000313" key="1">
    <source>
        <dbReference type="EMBL" id="CAH07705.1"/>
    </source>
</evidence>
<reference evidence="1 2" key="1">
    <citation type="journal article" date="2005" name="Science">
        <title>Extensive DNA inversions in the B. fragilis genome control variable gene expression.</title>
        <authorList>
            <person name="Cerdeno-Tarraga A.M."/>
            <person name="Patrick S."/>
            <person name="Crosmann L."/>
            <person name="Blakely G."/>
            <person name="Abratt V."/>
            <person name="Lennard N."/>
            <person name="Duerden B."/>
            <person name="Poxton I."/>
            <person name="Harris B."/>
            <person name="Quail M.A."/>
            <person name="Barron A."/>
            <person name="Clarck L."/>
            <person name="Corton C."/>
            <person name="Doggett J."/>
            <person name="Holden M.T.G."/>
            <person name="Larke N."/>
            <person name="Line A."/>
            <person name="Lord A."/>
            <person name="Norbertczak H."/>
            <person name="Ormond D."/>
            <person name="Price C."/>
            <person name="Rabbinowitsch E."/>
            <person name="Woodward J."/>
            <person name="Barrel B.G."/>
            <person name="Parkhill J."/>
        </authorList>
    </citation>
    <scope>NUCLEOTIDE SEQUENCE [LARGE SCALE GENOMIC DNA]</scope>
    <source>
        <strain evidence="2">ATCC 25285 / DSM 2151 / CCUG 4856 / JCM 11019 / LMG 10263 / NCTC 9343 / Onslow / VPI 2553 / EN-2</strain>
    </source>
</reference>